<evidence type="ECO:0000313" key="1">
    <source>
        <dbReference type="EMBL" id="QUT05193.1"/>
    </source>
</evidence>
<protein>
    <submittedName>
        <fullName evidence="1">Uncharacterized protein</fullName>
    </submittedName>
</protein>
<sequence length="89" mass="9819">MAIPWRAASALQWQSDPHVYFGTLEQCCTKLAAAGNRDREGARIMCNSAIKVDGEDWASHSVSGPRLQQLINVHVRRTELIDRGKASGN</sequence>
<reference evidence="1" key="1">
    <citation type="submission" date="2021-04" db="EMBL/GenBank/DDBJ databases">
        <title>Isolation of p-tert-butylphenol degrading bacteria Sphingobium phenoxybenzoativorans Tas13 from active sludge.</title>
        <authorList>
            <person name="Li Y."/>
        </authorList>
    </citation>
    <scope>NUCLEOTIDE SEQUENCE</scope>
    <source>
        <strain evidence="1">Tas13</strain>
    </source>
</reference>
<name>A0A975K6W6_9SPHN</name>
<dbReference type="Proteomes" id="UP000681425">
    <property type="component" value="Chromosome"/>
</dbReference>
<dbReference type="KEGG" id="spph:KFK14_19680"/>
<organism evidence="1 2">
    <name type="scientific">Sphingobium phenoxybenzoativorans</name>
    <dbReference type="NCBI Taxonomy" id="1592790"/>
    <lineage>
        <taxon>Bacteria</taxon>
        <taxon>Pseudomonadati</taxon>
        <taxon>Pseudomonadota</taxon>
        <taxon>Alphaproteobacteria</taxon>
        <taxon>Sphingomonadales</taxon>
        <taxon>Sphingomonadaceae</taxon>
        <taxon>Sphingobium</taxon>
    </lineage>
</organism>
<evidence type="ECO:0000313" key="2">
    <source>
        <dbReference type="Proteomes" id="UP000681425"/>
    </source>
</evidence>
<accession>A0A975K6W6</accession>
<keyword evidence="2" id="KW-1185">Reference proteome</keyword>
<gene>
    <name evidence="1" type="ORF">KFK14_19680</name>
</gene>
<dbReference type="EMBL" id="CP073910">
    <property type="protein sequence ID" value="QUT05193.1"/>
    <property type="molecule type" value="Genomic_DNA"/>
</dbReference>
<dbReference type="RefSeq" id="WP_212608883.1">
    <property type="nucleotide sequence ID" value="NZ_CP073910.1"/>
</dbReference>
<dbReference type="AlphaFoldDB" id="A0A975K6W6"/>
<proteinExistence type="predicted"/>